<dbReference type="PANTHER" id="PTHR47485:SF1">
    <property type="entry name" value="THYLAKOID LUMENAL 17.4 KDA PROTEIN, CHLOROPLASTIC"/>
    <property type="match status" value="1"/>
</dbReference>
<evidence type="ECO:0000256" key="1">
    <source>
        <dbReference type="ARBA" id="ARBA00022737"/>
    </source>
</evidence>
<dbReference type="RefSeq" id="WP_127336980.1">
    <property type="nucleotide sequence ID" value="NZ_QWDM01000002.1"/>
</dbReference>
<keyword evidence="2" id="KW-0472">Membrane</keyword>
<feature type="transmembrane region" description="Helical" evidence="2">
    <location>
        <begin position="40"/>
        <end position="62"/>
    </location>
</feature>
<dbReference type="EMBL" id="QWDM01000002">
    <property type="protein sequence ID" value="RUT71733.1"/>
    <property type="molecule type" value="Genomic_DNA"/>
</dbReference>
<keyword evidence="2" id="KW-0812">Transmembrane</keyword>
<organism evidence="3 4">
    <name type="scientific">Flavobacterium cupreum</name>
    <dbReference type="NCBI Taxonomy" id="2133766"/>
    <lineage>
        <taxon>Bacteria</taxon>
        <taxon>Pseudomonadati</taxon>
        <taxon>Bacteroidota</taxon>
        <taxon>Flavobacteriia</taxon>
        <taxon>Flavobacteriales</taxon>
        <taxon>Flavobacteriaceae</taxon>
        <taxon>Flavobacterium</taxon>
    </lineage>
</organism>
<protein>
    <submittedName>
        <fullName evidence="3">Pentapeptide repeat-containing protein</fullName>
    </submittedName>
</protein>
<comment type="caution">
    <text evidence="3">The sequence shown here is derived from an EMBL/GenBank/DDBJ whole genome shotgun (WGS) entry which is preliminary data.</text>
</comment>
<gene>
    <name evidence="3" type="ORF">D0817_03350</name>
</gene>
<keyword evidence="1" id="KW-0677">Repeat</keyword>
<reference evidence="4" key="1">
    <citation type="journal article" date="2019" name="Syst. Appl. Microbiol.">
        <title>Flavobacterium circumlabens sp. nov. and Flavobacterium cupreum sp. nov., two psychrotrophic species isolated from Antarctic environmental samples.</title>
        <authorList>
            <person name="Kralova S."/>
            <person name="Busse H.-J."/>
            <person name="Svec P."/>
            <person name="Maslanova I."/>
            <person name="Stankova E."/>
            <person name="Bartak M."/>
            <person name="Sedlacek I."/>
        </authorList>
    </citation>
    <scope>NUCLEOTIDE SEQUENCE [LARGE SCALE GENOMIC DNA]</scope>
    <source>
        <strain evidence="4">CCM 8825</strain>
    </source>
</reference>
<dbReference type="SUPFAM" id="SSF141571">
    <property type="entry name" value="Pentapeptide repeat-like"/>
    <property type="match status" value="1"/>
</dbReference>
<dbReference type="Pfam" id="PF00805">
    <property type="entry name" value="Pentapeptide"/>
    <property type="match status" value="1"/>
</dbReference>
<dbReference type="InterPro" id="IPR001646">
    <property type="entry name" value="5peptide_repeat"/>
</dbReference>
<accession>A0A434ABF8</accession>
<keyword evidence="4" id="KW-1185">Reference proteome</keyword>
<dbReference type="Pfam" id="PF13599">
    <property type="entry name" value="Pentapeptide_4"/>
    <property type="match status" value="1"/>
</dbReference>
<dbReference type="Proteomes" id="UP000288102">
    <property type="component" value="Unassembled WGS sequence"/>
</dbReference>
<name>A0A434ABF8_9FLAO</name>
<evidence type="ECO:0000256" key="2">
    <source>
        <dbReference type="SAM" id="Phobius"/>
    </source>
</evidence>
<evidence type="ECO:0000313" key="3">
    <source>
        <dbReference type="EMBL" id="RUT71733.1"/>
    </source>
</evidence>
<evidence type="ECO:0000313" key="4">
    <source>
        <dbReference type="Proteomes" id="UP000288102"/>
    </source>
</evidence>
<keyword evidence="2" id="KW-1133">Transmembrane helix</keyword>
<dbReference type="PANTHER" id="PTHR47485">
    <property type="entry name" value="THYLAKOID LUMENAL 17.4 KDA PROTEIN, CHLOROPLASTIC"/>
    <property type="match status" value="1"/>
</dbReference>
<dbReference type="AlphaFoldDB" id="A0A434ABF8"/>
<proteinExistence type="predicted"/>
<sequence length="276" mass="31103">MKKYSTITIVGYSFLILGILLLLLHKYPANWYFSGFIKEIYANLSCELMSIAITILLINYLYEKREESNNKRRLIRELGSEDKGFTSRALKEIKELGYLVDGTLNGADLSSANLEGLDFTGANLQNVNFSKARLTNSIFKGVQFEGVRLDGAEARQCNFERSVFNNVSLKGSNLYSAIFIGCQISNADFLKAKIEQTEFIDSKIENSKFEDSVIRLANFLRAQISNSNFAMADLNGITIRQAKFERCDMNNVTGWENMIDSSLAEFHACLNVPTQP</sequence>
<feature type="transmembrane region" description="Helical" evidence="2">
    <location>
        <begin position="7"/>
        <end position="28"/>
    </location>
</feature>
<dbReference type="OrthoDB" id="67652at2"/>
<dbReference type="Gene3D" id="2.160.20.80">
    <property type="entry name" value="E3 ubiquitin-protein ligase SopA"/>
    <property type="match status" value="1"/>
</dbReference>